<keyword evidence="1" id="KW-0732">Signal</keyword>
<dbReference type="AlphaFoldDB" id="A0AAN7CM10"/>
<name>A0AAN7CM10_9PEZI</name>
<dbReference type="Proteomes" id="UP001303647">
    <property type="component" value="Unassembled WGS sequence"/>
</dbReference>
<dbReference type="EMBL" id="MU857734">
    <property type="protein sequence ID" value="KAK4244544.1"/>
    <property type="molecule type" value="Genomic_DNA"/>
</dbReference>
<organism evidence="2 3">
    <name type="scientific">Corynascus novoguineensis</name>
    <dbReference type="NCBI Taxonomy" id="1126955"/>
    <lineage>
        <taxon>Eukaryota</taxon>
        <taxon>Fungi</taxon>
        <taxon>Dikarya</taxon>
        <taxon>Ascomycota</taxon>
        <taxon>Pezizomycotina</taxon>
        <taxon>Sordariomycetes</taxon>
        <taxon>Sordariomycetidae</taxon>
        <taxon>Sordariales</taxon>
        <taxon>Chaetomiaceae</taxon>
        <taxon>Corynascus</taxon>
    </lineage>
</organism>
<comment type="caution">
    <text evidence="2">The sequence shown here is derived from an EMBL/GenBank/DDBJ whole genome shotgun (WGS) entry which is preliminary data.</text>
</comment>
<proteinExistence type="predicted"/>
<reference evidence="2" key="1">
    <citation type="journal article" date="2023" name="Mol. Phylogenet. Evol.">
        <title>Genome-scale phylogeny and comparative genomics of the fungal order Sordariales.</title>
        <authorList>
            <person name="Hensen N."/>
            <person name="Bonometti L."/>
            <person name="Westerberg I."/>
            <person name="Brannstrom I.O."/>
            <person name="Guillou S."/>
            <person name="Cros-Aarteil S."/>
            <person name="Calhoun S."/>
            <person name="Haridas S."/>
            <person name="Kuo A."/>
            <person name="Mondo S."/>
            <person name="Pangilinan J."/>
            <person name="Riley R."/>
            <person name="LaButti K."/>
            <person name="Andreopoulos B."/>
            <person name="Lipzen A."/>
            <person name="Chen C."/>
            <person name="Yan M."/>
            <person name="Daum C."/>
            <person name="Ng V."/>
            <person name="Clum A."/>
            <person name="Steindorff A."/>
            <person name="Ohm R.A."/>
            <person name="Martin F."/>
            <person name="Silar P."/>
            <person name="Natvig D.O."/>
            <person name="Lalanne C."/>
            <person name="Gautier V."/>
            <person name="Ament-Velasquez S.L."/>
            <person name="Kruys A."/>
            <person name="Hutchinson M.I."/>
            <person name="Powell A.J."/>
            <person name="Barry K."/>
            <person name="Miller A.N."/>
            <person name="Grigoriev I.V."/>
            <person name="Debuchy R."/>
            <person name="Gladieux P."/>
            <person name="Hiltunen Thoren M."/>
            <person name="Johannesson H."/>
        </authorList>
    </citation>
    <scope>NUCLEOTIDE SEQUENCE</scope>
    <source>
        <strain evidence="2">CBS 359.72</strain>
    </source>
</reference>
<accession>A0AAN7CM10</accession>
<reference evidence="2" key="2">
    <citation type="submission" date="2023-05" db="EMBL/GenBank/DDBJ databases">
        <authorList>
            <consortium name="Lawrence Berkeley National Laboratory"/>
            <person name="Steindorff A."/>
            <person name="Hensen N."/>
            <person name="Bonometti L."/>
            <person name="Westerberg I."/>
            <person name="Brannstrom I.O."/>
            <person name="Guillou S."/>
            <person name="Cros-Aarteil S."/>
            <person name="Calhoun S."/>
            <person name="Haridas S."/>
            <person name="Kuo A."/>
            <person name="Mondo S."/>
            <person name="Pangilinan J."/>
            <person name="Riley R."/>
            <person name="Labutti K."/>
            <person name="Andreopoulos B."/>
            <person name="Lipzen A."/>
            <person name="Chen C."/>
            <person name="Yanf M."/>
            <person name="Daum C."/>
            <person name="Ng V."/>
            <person name="Clum A."/>
            <person name="Ohm R."/>
            <person name="Martin F."/>
            <person name="Silar P."/>
            <person name="Natvig D."/>
            <person name="Lalanne C."/>
            <person name="Gautier V."/>
            <person name="Ament-Velasquez S.L."/>
            <person name="Kruys A."/>
            <person name="Hutchinson M.I."/>
            <person name="Powell A.J."/>
            <person name="Barry K."/>
            <person name="Miller A.N."/>
            <person name="Grigoriev I.V."/>
            <person name="Debuchy R."/>
            <person name="Gladieux P."/>
            <person name="Thoren M.H."/>
            <person name="Johannesson H."/>
        </authorList>
    </citation>
    <scope>NUCLEOTIDE SEQUENCE</scope>
    <source>
        <strain evidence="2">CBS 359.72</strain>
    </source>
</reference>
<gene>
    <name evidence="2" type="ORF">C7999DRAFT_17202</name>
</gene>
<keyword evidence="3" id="KW-1185">Reference proteome</keyword>
<evidence type="ECO:0000256" key="1">
    <source>
        <dbReference type="SAM" id="SignalP"/>
    </source>
</evidence>
<evidence type="ECO:0000313" key="2">
    <source>
        <dbReference type="EMBL" id="KAK4244544.1"/>
    </source>
</evidence>
<feature type="signal peptide" evidence="1">
    <location>
        <begin position="1"/>
        <end position="17"/>
    </location>
</feature>
<protein>
    <submittedName>
        <fullName evidence="2">Uncharacterized protein</fullName>
    </submittedName>
</protein>
<feature type="chain" id="PRO_5042859911" evidence="1">
    <location>
        <begin position="18"/>
        <end position="71"/>
    </location>
</feature>
<sequence length="71" mass="7597">MCPPTILLLSLTCVATGQSFTGNGQLRTLWDQGGHDDLGCLTEMGLWTSDNAFCGSFTGIRSMPATCRPSR</sequence>
<evidence type="ECO:0000313" key="3">
    <source>
        <dbReference type="Proteomes" id="UP001303647"/>
    </source>
</evidence>